<evidence type="ECO:0000259" key="4">
    <source>
        <dbReference type="PROSITE" id="PS50932"/>
    </source>
</evidence>
<dbReference type="Gene3D" id="1.10.260.40">
    <property type="entry name" value="lambda repressor-like DNA-binding domains"/>
    <property type="match status" value="1"/>
</dbReference>
<dbReference type="SUPFAM" id="SSF47413">
    <property type="entry name" value="lambda repressor-like DNA-binding domains"/>
    <property type="match status" value="1"/>
</dbReference>
<name>A0ABR8PXD1_9CLOT</name>
<keyword evidence="3" id="KW-0804">Transcription</keyword>
<dbReference type="PRINTS" id="PR00036">
    <property type="entry name" value="HTHLACI"/>
</dbReference>
<dbReference type="InterPro" id="IPR028082">
    <property type="entry name" value="Peripla_BP_I"/>
</dbReference>
<dbReference type="EMBL" id="JACSRA010000029">
    <property type="protein sequence ID" value="MBD7912837.1"/>
    <property type="molecule type" value="Genomic_DNA"/>
</dbReference>
<protein>
    <submittedName>
        <fullName evidence="5">LacI family DNA-binding transcriptional regulator</fullName>
    </submittedName>
</protein>
<keyword evidence="1" id="KW-0805">Transcription regulation</keyword>
<evidence type="ECO:0000256" key="2">
    <source>
        <dbReference type="ARBA" id="ARBA00023125"/>
    </source>
</evidence>
<dbReference type="InterPro" id="IPR000843">
    <property type="entry name" value="HTH_LacI"/>
</dbReference>
<proteinExistence type="predicted"/>
<evidence type="ECO:0000313" key="5">
    <source>
        <dbReference type="EMBL" id="MBD7912837.1"/>
    </source>
</evidence>
<evidence type="ECO:0000256" key="1">
    <source>
        <dbReference type="ARBA" id="ARBA00023015"/>
    </source>
</evidence>
<keyword evidence="2 5" id="KW-0238">DNA-binding</keyword>
<dbReference type="SMART" id="SM00354">
    <property type="entry name" value="HTH_LACI"/>
    <property type="match status" value="1"/>
</dbReference>
<keyword evidence="6" id="KW-1185">Reference proteome</keyword>
<dbReference type="SUPFAM" id="SSF53822">
    <property type="entry name" value="Periplasmic binding protein-like I"/>
    <property type="match status" value="1"/>
</dbReference>
<dbReference type="InterPro" id="IPR010982">
    <property type="entry name" value="Lambda_DNA-bd_dom_sf"/>
</dbReference>
<evidence type="ECO:0000313" key="6">
    <source>
        <dbReference type="Proteomes" id="UP000627781"/>
    </source>
</evidence>
<evidence type="ECO:0000256" key="3">
    <source>
        <dbReference type="ARBA" id="ARBA00023163"/>
    </source>
</evidence>
<dbReference type="Pfam" id="PF00356">
    <property type="entry name" value="LacI"/>
    <property type="match status" value="1"/>
</dbReference>
<feature type="domain" description="HTH lacI-type" evidence="4">
    <location>
        <begin position="2"/>
        <end position="58"/>
    </location>
</feature>
<sequence>MATIKDIAERAGVSISTVSRVLNYDPTISTSNETKKKIFEIASELSYDKHITKKKSNNRVAIVKWYTEEEELNDLYYLSIRLGIEKKCKELNFGVAMYTQDNVSEIKDENIQNIIAVGKFSKDEIARFASEDSNVIFVDYSPNENIFDSVVTNFELATKNVIDHYIKNGHKNIGYIGGTEFFKDNSDYVEDVRGITFKNYLKKLKLYNEKNIYIGKFTVDDGYNLMKKAILELKEELPTAFFVANDTMAIGALRALTEQAVEVPNRVNIIGANDISVAQYLNPPLSSVKVYTENMGETAVELLVERINGRTIAKKVSLSTELVIRNSSF</sequence>
<comment type="caution">
    <text evidence="5">The sequence shown here is derived from an EMBL/GenBank/DDBJ whole genome shotgun (WGS) entry which is preliminary data.</text>
</comment>
<reference evidence="5 6" key="1">
    <citation type="submission" date="2020-08" db="EMBL/GenBank/DDBJ databases">
        <title>A Genomic Blueprint of the Chicken Gut Microbiome.</title>
        <authorList>
            <person name="Gilroy R."/>
            <person name="Ravi A."/>
            <person name="Getino M."/>
            <person name="Pursley I."/>
            <person name="Horton D.L."/>
            <person name="Alikhan N.-F."/>
            <person name="Baker D."/>
            <person name="Gharbi K."/>
            <person name="Hall N."/>
            <person name="Watson M."/>
            <person name="Adriaenssens E.M."/>
            <person name="Foster-Nyarko E."/>
            <person name="Jarju S."/>
            <person name="Secka A."/>
            <person name="Antonio M."/>
            <person name="Oren A."/>
            <person name="Chaudhuri R."/>
            <person name="La Ragione R.M."/>
            <person name="Hildebrand F."/>
            <person name="Pallen M.J."/>
        </authorList>
    </citation>
    <scope>NUCLEOTIDE SEQUENCE [LARGE SCALE GENOMIC DNA]</scope>
    <source>
        <strain evidence="5 6">Sa3CVN1</strain>
    </source>
</reference>
<organism evidence="5 6">
    <name type="scientific">Clostridium cibarium</name>
    <dbReference type="NCBI Taxonomy" id="2762247"/>
    <lineage>
        <taxon>Bacteria</taxon>
        <taxon>Bacillati</taxon>
        <taxon>Bacillota</taxon>
        <taxon>Clostridia</taxon>
        <taxon>Eubacteriales</taxon>
        <taxon>Clostridiaceae</taxon>
        <taxon>Clostridium</taxon>
    </lineage>
</organism>
<dbReference type="PANTHER" id="PTHR30146">
    <property type="entry name" value="LACI-RELATED TRANSCRIPTIONAL REPRESSOR"/>
    <property type="match status" value="1"/>
</dbReference>
<accession>A0ABR8PXD1</accession>
<dbReference type="PROSITE" id="PS00356">
    <property type="entry name" value="HTH_LACI_1"/>
    <property type="match status" value="1"/>
</dbReference>
<dbReference type="Proteomes" id="UP000627781">
    <property type="component" value="Unassembled WGS sequence"/>
</dbReference>
<dbReference type="Gene3D" id="3.40.50.2300">
    <property type="match status" value="2"/>
</dbReference>
<dbReference type="InterPro" id="IPR046335">
    <property type="entry name" value="LacI/GalR-like_sensor"/>
</dbReference>
<dbReference type="CDD" id="cd01392">
    <property type="entry name" value="HTH_LacI"/>
    <property type="match status" value="1"/>
</dbReference>
<dbReference type="PROSITE" id="PS50932">
    <property type="entry name" value="HTH_LACI_2"/>
    <property type="match status" value="1"/>
</dbReference>
<dbReference type="GO" id="GO:0003677">
    <property type="term" value="F:DNA binding"/>
    <property type="evidence" value="ECO:0007669"/>
    <property type="project" value="UniProtKB-KW"/>
</dbReference>
<dbReference type="CDD" id="cd01544">
    <property type="entry name" value="PBP1_GalR"/>
    <property type="match status" value="1"/>
</dbReference>
<gene>
    <name evidence="5" type="ORF">H9661_15910</name>
</gene>
<dbReference type="RefSeq" id="WP_143315408.1">
    <property type="nucleotide sequence ID" value="NZ_JACSRA010000029.1"/>
</dbReference>
<dbReference type="PANTHER" id="PTHR30146:SF149">
    <property type="entry name" value="HTH-TYPE TRANSCRIPTIONAL REGULATOR EBGR"/>
    <property type="match status" value="1"/>
</dbReference>
<dbReference type="Pfam" id="PF13377">
    <property type="entry name" value="Peripla_BP_3"/>
    <property type="match status" value="1"/>
</dbReference>